<proteinExistence type="predicted"/>
<dbReference type="Proteomes" id="UP000480151">
    <property type="component" value="Unassembled WGS sequence"/>
</dbReference>
<feature type="transmembrane region" description="Helical" evidence="1">
    <location>
        <begin position="6"/>
        <end position="27"/>
    </location>
</feature>
<dbReference type="RefSeq" id="WP_165100494.1">
    <property type="nucleotide sequence ID" value="NZ_JAAKGU010000008.1"/>
</dbReference>
<name>A0A6M1PPY2_9BACL</name>
<organism evidence="2 3">
    <name type="scientific">Paenibacillus apii</name>
    <dbReference type="NCBI Taxonomy" id="1850370"/>
    <lineage>
        <taxon>Bacteria</taxon>
        <taxon>Bacillati</taxon>
        <taxon>Bacillota</taxon>
        <taxon>Bacilli</taxon>
        <taxon>Bacillales</taxon>
        <taxon>Paenibacillaceae</taxon>
        <taxon>Paenibacillus</taxon>
    </lineage>
</organism>
<dbReference type="AlphaFoldDB" id="A0A6M1PPY2"/>
<protein>
    <submittedName>
        <fullName evidence="2">Uncharacterized protein</fullName>
    </submittedName>
</protein>
<dbReference type="EMBL" id="JAAKGU010000008">
    <property type="protein sequence ID" value="NGM84155.1"/>
    <property type="molecule type" value="Genomic_DNA"/>
</dbReference>
<evidence type="ECO:0000313" key="2">
    <source>
        <dbReference type="EMBL" id="NGM84155.1"/>
    </source>
</evidence>
<keyword evidence="1" id="KW-0812">Transmembrane</keyword>
<evidence type="ECO:0000256" key="1">
    <source>
        <dbReference type="SAM" id="Phobius"/>
    </source>
</evidence>
<evidence type="ECO:0000313" key="3">
    <source>
        <dbReference type="Proteomes" id="UP000480151"/>
    </source>
</evidence>
<accession>A0A6M1PPY2</accession>
<sequence length="64" mass="6961">MNWTNLLSGLIGAVVGGLASIIGGLWATNKNIKAQNTVLLKQEQNEHRKNQLIAKASAKTMMDR</sequence>
<gene>
    <name evidence="2" type="ORF">G5B47_17200</name>
</gene>
<comment type="caution">
    <text evidence="2">The sequence shown here is derived from an EMBL/GenBank/DDBJ whole genome shotgun (WGS) entry which is preliminary data.</text>
</comment>
<reference evidence="2 3" key="1">
    <citation type="submission" date="2020-02" db="EMBL/GenBank/DDBJ databases">
        <authorList>
            <person name="Gao J."/>
            <person name="Sun J."/>
        </authorList>
    </citation>
    <scope>NUCLEOTIDE SEQUENCE [LARGE SCALE GENOMIC DNA]</scope>
    <source>
        <strain evidence="2 3">7124</strain>
    </source>
</reference>
<keyword evidence="3" id="KW-1185">Reference proteome</keyword>
<keyword evidence="1" id="KW-0472">Membrane</keyword>
<keyword evidence="1" id="KW-1133">Transmembrane helix</keyword>